<proteinExistence type="predicted"/>
<dbReference type="Proteomes" id="UP000572377">
    <property type="component" value="Unassembled WGS sequence"/>
</dbReference>
<organism evidence="1 2">
    <name type="scientific">Halovulum dunhuangense</name>
    <dbReference type="NCBI Taxonomy" id="1505036"/>
    <lineage>
        <taxon>Bacteria</taxon>
        <taxon>Pseudomonadati</taxon>
        <taxon>Pseudomonadota</taxon>
        <taxon>Alphaproteobacteria</taxon>
        <taxon>Rhodobacterales</taxon>
        <taxon>Paracoccaceae</taxon>
        <taxon>Halovulum</taxon>
    </lineage>
</organism>
<dbReference type="AlphaFoldDB" id="A0A849L769"/>
<reference evidence="1 2" key="1">
    <citation type="submission" date="2020-05" db="EMBL/GenBank/DDBJ databases">
        <title>Gimesia benthica sp. nov., a novel planctomycete isolated from a deep-sea water sample of the Northwest Indian Ocean.</title>
        <authorList>
            <person name="Wang J."/>
            <person name="Ruan C."/>
            <person name="Song L."/>
            <person name="Zhu Y."/>
            <person name="Li A."/>
            <person name="Zheng X."/>
            <person name="Wang L."/>
            <person name="Lu Z."/>
            <person name="Huang Y."/>
            <person name="Du W."/>
            <person name="Zhou Y."/>
            <person name="Huang L."/>
            <person name="Dai X."/>
        </authorList>
    </citation>
    <scope>NUCLEOTIDE SEQUENCE [LARGE SCALE GENOMIC DNA]</scope>
    <source>
        <strain evidence="1 2">YYQ-30</strain>
    </source>
</reference>
<dbReference type="RefSeq" id="WP_171326965.1">
    <property type="nucleotide sequence ID" value="NZ_JABFBC010000005.1"/>
</dbReference>
<sequence length="80" mass="8780">MLADPDHPAMALILEIERHDAVYRPFSNDLGLSVVNLYFQTHPVSFVPSLLPAPIDQPFGTDQAQSIGNFSVNMLPTVAM</sequence>
<comment type="caution">
    <text evidence="1">The sequence shown here is derived from an EMBL/GenBank/DDBJ whole genome shotgun (WGS) entry which is preliminary data.</text>
</comment>
<keyword evidence="2" id="KW-1185">Reference proteome</keyword>
<accession>A0A849L769</accession>
<gene>
    <name evidence="1" type="ORF">HMH01_16825</name>
</gene>
<name>A0A849L769_9RHOB</name>
<evidence type="ECO:0000313" key="2">
    <source>
        <dbReference type="Proteomes" id="UP000572377"/>
    </source>
</evidence>
<protein>
    <submittedName>
        <fullName evidence="1">Uncharacterized protein</fullName>
    </submittedName>
</protein>
<evidence type="ECO:0000313" key="1">
    <source>
        <dbReference type="EMBL" id="NNU82103.1"/>
    </source>
</evidence>
<dbReference type="EMBL" id="JABFBC010000005">
    <property type="protein sequence ID" value="NNU82103.1"/>
    <property type="molecule type" value="Genomic_DNA"/>
</dbReference>